<reference evidence="2 3" key="1">
    <citation type="submission" date="2018-08" db="EMBL/GenBank/DDBJ databases">
        <title>Genomic Encyclopedia of Archaeal and Bacterial Type Strains, Phase II (KMG-II): from individual species to whole genera.</title>
        <authorList>
            <person name="Goeker M."/>
        </authorList>
    </citation>
    <scope>NUCLEOTIDE SEQUENCE [LARGE SCALE GENOMIC DNA]</scope>
    <source>
        <strain evidence="2 3">DSM 45791</strain>
    </source>
</reference>
<gene>
    <name evidence="2" type="ORF">BCF44_101231</name>
</gene>
<sequence length="71" mass="7190">MSRTTSGPDDHSSQPLLTQRTALILLLAVLAGLGAGALGLWAGRHIAEALLLGLGAAAGAAAFFNWLIGPR</sequence>
<dbReference type="AlphaFoldDB" id="A0A3E0I8X3"/>
<keyword evidence="1" id="KW-0472">Membrane</keyword>
<keyword evidence="1" id="KW-0812">Transmembrane</keyword>
<evidence type="ECO:0000256" key="1">
    <source>
        <dbReference type="SAM" id="Phobius"/>
    </source>
</evidence>
<protein>
    <submittedName>
        <fullName evidence="2">Uncharacterized protein</fullName>
    </submittedName>
</protein>
<evidence type="ECO:0000313" key="3">
    <source>
        <dbReference type="Proteomes" id="UP000256269"/>
    </source>
</evidence>
<dbReference type="EMBL" id="QUNO01000001">
    <property type="protein sequence ID" value="REH55214.1"/>
    <property type="molecule type" value="Genomic_DNA"/>
</dbReference>
<evidence type="ECO:0000313" key="2">
    <source>
        <dbReference type="EMBL" id="REH55214.1"/>
    </source>
</evidence>
<comment type="caution">
    <text evidence="2">The sequence shown here is derived from an EMBL/GenBank/DDBJ whole genome shotgun (WGS) entry which is preliminary data.</text>
</comment>
<feature type="transmembrane region" description="Helical" evidence="1">
    <location>
        <begin position="21"/>
        <end position="43"/>
    </location>
</feature>
<feature type="transmembrane region" description="Helical" evidence="1">
    <location>
        <begin position="49"/>
        <end position="68"/>
    </location>
</feature>
<dbReference type="RefSeq" id="WP_116172183.1">
    <property type="nucleotide sequence ID" value="NZ_CP144375.1"/>
</dbReference>
<keyword evidence="3" id="KW-1185">Reference proteome</keyword>
<organism evidence="2 3">
    <name type="scientific">Kutzneria buriramensis</name>
    <dbReference type="NCBI Taxonomy" id="1045776"/>
    <lineage>
        <taxon>Bacteria</taxon>
        <taxon>Bacillati</taxon>
        <taxon>Actinomycetota</taxon>
        <taxon>Actinomycetes</taxon>
        <taxon>Pseudonocardiales</taxon>
        <taxon>Pseudonocardiaceae</taxon>
        <taxon>Kutzneria</taxon>
    </lineage>
</organism>
<proteinExistence type="predicted"/>
<dbReference type="Proteomes" id="UP000256269">
    <property type="component" value="Unassembled WGS sequence"/>
</dbReference>
<name>A0A3E0I8X3_9PSEU</name>
<accession>A0A3E0I8X3</accession>
<keyword evidence="1" id="KW-1133">Transmembrane helix</keyword>